<evidence type="ECO:0000313" key="4">
    <source>
        <dbReference type="EMBL" id="CAJ2499708.1"/>
    </source>
</evidence>
<dbReference type="GO" id="GO:0016651">
    <property type="term" value="F:oxidoreductase activity, acting on NAD(P)H"/>
    <property type="evidence" value="ECO:0007669"/>
    <property type="project" value="InterPro"/>
</dbReference>
<sequence length="339" mass="36368">MKEAIVAKGCKVEIIDSPIPKPNADQVLIKVVVSGSNPKDWKVPDWVSDKVINQGDDIAGFVHQVGANVTEFKVGDRVAAFHEMMSPHGSYAEYAIAWSNTTFHIPKETSFEEAAAIPLAAMTAAIGLFIRLGLPQPWTPATEPIPVVIYGAASAVGAYAVQLAQKANIHPLICVAGGSSAHVEKMIDRSKGDTIVDYRKGDDAVVEGLKKAAGGAKLLHAFDAVSDHGSYMNLSKVLADEGAKITLVLPGKDFSEIPSHINQSITMVGSVHNDAKDFGYIFFRYFGRGLAEGWFKPQPQEVVRGGLGGVQKGLENLRDGKANAIKYVFRIADTEGVEK</sequence>
<dbReference type="Pfam" id="PF08240">
    <property type="entry name" value="ADH_N"/>
    <property type="match status" value="1"/>
</dbReference>
<dbReference type="Gene3D" id="3.40.50.720">
    <property type="entry name" value="NAD(P)-binding Rossmann-like Domain"/>
    <property type="match status" value="1"/>
</dbReference>
<reference evidence="4" key="1">
    <citation type="submission" date="2023-10" db="EMBL/GenBank/DDBJ databases">
        <authorList>
            <person name="Hackl T."/>
        </authorList>
    </citation>
    <scope>NUCLEOTIDE SEQUENCE</scope>
</reference>
<dbReference type="PANTHER" id="PTHR45348:SF5">
    <property type="entry name" value="OXIDOREDUCTASE, PUTATIVE (AFU_ORTHOLOGUE AFUA_8G01420)-RELATED"/>
    <property type="match status" value="1"/>
</dbReference>
<evidence type="ECO:0000256" key="2">
    <source>
        <dbReference type="ARBA" id="ARBA00023002"/>
    </source>
</evidence>
<dbReference type="EMBL" id="CAUWAG010000003">
    <property type="protein sequence ID" value="CAJ2499708.1"/>
    <property type="molecule type" value="Genomic_DNA"/>
</dbReference>
<dbReference type="Proteomes" id="UP001295740">
    <property type="component" value="Unassembled WGS sequence"/>
</dbReference>
<evidence type="ECO:0000313" key="5">
    <source>
        <dbReference type="Proteomes" id="UP001295740"/>
    </source>
</evidence>
<evidence type="ECO:0000259" key="3">
    <source>
        <dbReference type="SMART" id="SM00829"/>
    </source>
</evidence>
<dbReference type="AlphaFoldDB" id="A0AAI8V7F4"/>
<dbReference type="InterPro" id="IPR013154">
    <property type="entry name" value="ADH-like_N"/>
</dbReference>
<protein>
    <submittedName>
        <fullName evidence="4">Uu.00g025610.m01.CDS01</fullName>
    </submittedName>
</protein>
<feature type="domain" description="Enoyl reductase (ER)" evidence="3">
    <location>
        <begin position="9"/>
        <end position="325"/>
    </location>
</feature>
<comment type="caution">
    <text evidence="4">The sequence shown here is derived from an EMBL/GenBank/DDBJ whole genome shotgun (WGS) entry which is preliminary data.</text>
</comment>
<dbReference type="SUPFAM" id="SSF51735">
    <property type="entry name" value="NAD(P)-binding Rossmann-fold domains"/>
    <property type="match status" value="1"/>
</dbReference>
<proteinExistence type="inferred from homology"/>
<keyword evidence="2" id="KW-0560">Oxidoreductase</keyword>
<gene>
    <name evidence="4" type="ORF">KHLLAP_LOCUS176</name>
</gene>
<dbReference type="InterPro" id="IPR036291">
    <property type="entry name" value="NAD(P)-bd_dom_sf"/>
</dbReference>
<dbReference type="InterPro" id="IPR020843">
    <property type="entry name" value="ER"/>
</dbReference>
<organism evidence="4 5">
    <name type="scientific">Anthostomella pinea</name>
    <dbReference type="NCBI Taxonomy" id="933095"/>
    <lineage>
        <taxon>Eukaryota</taxon>
        <taxon>Fungi</taxon>
        <taxon>Dikarya</taxon>
        <taxon>Ascomycota</taxon>
        <taxon>Pezizomycotina</taxon>
        <taxon>Sordariomycetes</taxon>
        <taxon>Xylariomycetidae</taxon>
        <taxon>Xylariales</taxon>
        <taxon>Xylariaceae</taxon>
        <taxon>Anthostomella</taxon>
    </lineage>
</organism>
<accession>A0AAI8V7F4</accession>
<keyword evidence="5" id="KW-1185">Reference proteome</keyword>
<comment type="similarity">
    <text evidence="1">Belongs to the zinc-containing alcohol dehydrogenase family.</text>
</comment>
<dbReference type="PANTHER" id="PTHR45348">
    <property type="entry name" value="HYPOTHETICAL OXIDOREDUCTASE (EUROFUNG)"/>
    <property type="match status" value="1"/>
</dbReference>
<dbReference type="SMART" id="SM00829">
    <property type="entry name" value="PKS_ER"/>
    <property type="match status" value="1"/>
</dbReference>
<name>A0AAI8V7F4_9PEZI</name>
<dbReference type="SUPFAM" id="SSF50129">
    <property type="entry name" value="GroES-like"/>
    <property type="match status" value="1"/>
</dbReference>
<dbReference type="InterPro" id="IPR011032">
    <property type="entry name" value="GroES-like_sf"/>
</dbReference>
<dbReference type="CDD" id="cd08249">
    <property type="entry name" value="enoyl_reductase_like"/>
    <property type="match status" value="1"/>
</dbReference>
<evidence type="ECO:0000256" key="1">
    <source>
        <dbReference type="ARBA" id="ARBA00008072"/>
    </source>
</evidence>
<dbReference type="Gene3D" id="3.90.180.10">
    <property type="entry name" value="Medium-chain alcohol dehydrogenases, catalytic domain"/>
    <property type="match status" value="1"/>
</dbReference>
<dbReference type="InterPro" id="IPR047122">
    <property type="entry name" value="Trans-enoyl_RdTase-like"/>
</dbReference>